<accession>A0A1F2PDN6</accession>
<evidence type="ECO:0000256" key="2">
    <source>
        <dbReference type="ARBA" id="ARBA00022679"/>
    </source>
</evidence>
<dbReference type="OrthoDB" id="9778604at2"/>
<dbReference type="STRING" id="52694.ACWI_32360"/>
<dbReference type="InterPro" id="IPR004165">
    <property type="entry name" value="CoA_trans_fam_I"/>
</dbReference>
<evidence type="ECO:0000313" key="3">
    <source>
        <dbReference type="EMBL" id="OFV69378.1"/>
    </source>
</evidence>
<evidence type="ECO:0000313" key="4">
    <source>
        <dbReference type="Proteomes" id="UP000176244"/>
    </source>
</evidence>
<dbReference type="SMART" id="SM00882">
    <property type="entry name" value="CoA_trans"/>
    <property type="match status" value="1"/>
</dbReference>
<dbReference type="InterPro" id="IPR037171">
    <property type="entry name" value="NagB/RpiA_transferase-like"/>
</dbReference>
<dbReference type="AlphaFoldDB" id="A0A1F2PDN6"/>
<dbReference type="Gene3D" id="3.40.1080.10">
    <property type="entry name" value="Glutaconate Coenzyme A-transferase"/>
    <property type="match status" value="1"/>
</dbReference>
<comment type="caution">
    <text evidence="3">The sequence shown here is derived from an EMBL/GenBank/DDBJ whole genome shotgun (WGS) entry which is preliminary data.</text>
</comment>
<gene>
    <name evidence="3" type="primary">ctfB</name>
    <name evidence="3" type="ORF">ACWI_32360</name>
</gene>
<dbReference type="GO" id="GO:0047371">
    <property type="term" value="F:butyrate-acetoacetate CoA-transferase activity"/>
    <property type="evidence" value="ECO:0007669"/>
    <property type="project" value="UniProtKB-EC"/>
</dbReference>
<keyword evidence="2 3" id="KW-0808">Transferase</keyword>
<dbReference type="PANTHER" id="PTHR13707">
    <property type="entry name" value="KETOACID-COENZYME A TRANSFERASE"/>
    <property type="match status" value="1"/>
</dbReference>
<reference evidence="3 4" key="1">
    <citation type="submission" date="2015-09" db="EMBL/GenBank/DDBJ databases">
        <title>Genome sequence of Acetobacterium wieringae DSM 1911.</title>
        <authorList>
            <person name="Poehlein A."/>
            <person name="Bengelsdorf F.R."/>
            <person name="Schiel-Bengelsdorf B."/>
            <person name="Duerre P."/>
            <person name="Daniel R."/>
        </authorList>
    </citation>
    <scope>NUCLEOTIDE SEQUENCE [LARGE SCALE GENOMIC DNA]</scope>
    <source>
        <strain evidence="3 4">DSM 1911</strain>
    </source>
</reference>
<dbReference type="RefSeq" id="WP_070372486.1">
    <property type="nucleotide sequence ID" value="NZ_LKEU01000042.1"/>
</dbReference>
<dbReference type="Pfam" id="PF01144">
    <property type="entry name" value="CoA_trans"/>
    <property type="match status" value="1"/>
</dbReference>
<dbReference type="InterPro" id="IPR012791">
    <property type="entry name" value="3-oxoacid_CoA-transf_B"/>
</dbReference>
<evidence type="ECO:0000256" key="1">
    <source>
        <dbReference type="ARBA" id="ARBA00007047"/>
    </source>
</evidence>
<organism evidence="3 4">
    <name type="scientific">Acetobacterium wieringae</name>
    <dbReference type="NCBI Taxonomy" id="52694"/>
    <lineage>
        <taxon>Bacteria</taxon>
        <taxon>Bacillati</taxon>
        <taxon>Bacillota</taxon>
        <taxon>Clostridia</taxon>
        <taxon>Eubacteriales</taxon>
        <taxon>Eubacteriaceae</taxon>
        <taxon>Acetobacterium</taxon>
    </lineage>
</organism>
<dbReference type="SUPFAM" id="SSF100950">
    <property type="entry name" value="NagB/RpiA/CoA transferase-like"/>
    <property type="match status" value="1"/>
</dbReference>
<protein>
    <submittedName>
        <fullName evidence="3">Butyrate--acetoacetate CoA-transferase subunit B</fullName>
        <ecNumber evidence="3">2.8.3.9</ecNumber>
    </submittedName>
</protein>
<dbReference type="PANTHER" id="PTHR13707:SF60">
    <property type="entry name" value="ACETATE COA-TRANSFERASE SUBUNIT ALPHA"/>
    <property type="match status" value="1"/>
</dbReference>
<name>A0A1F2PDN6_9FIRM</name>
<dbReference type="NCBIfam" id="TIGR02428">
    <property type="entry name" value="pcaJ_scoB_fam"/>
    <property type="match status" value="1"/>
</dbReference>
<comment type="similarity">
    <text evidence="1">Belongs to the 3-oxoacid CoA-transferase subunit B family.</text>
</comment>
<sequence length="217" mass="23369">MPKNYIARRIAKEFKDGMYVNLGIGIPTESANYIPEGTRVFLQTENGGLMFGPKPKRGESNPDIANAGAEPITMLPGGAVFDVATSFAMIRGGHIDMTVVGALEVDEAGNIASWKIPGKLLTGMGGAMDLLYGCKRVIVAMTHTDKHGNPKIRKKCTLPLTAAGVVDMIITDKAVFRVDKDGLYLEELAPGVTAAEIEQLTEGTILNIIEWEHIEIT</sequence>
<dbReference type="EMBL" id="LKEU01000042">
    <property type="protein sequence ID" value="OFV69378.1"/>
    <property type="molecule type" value="Genomic_DNA"/>
</dbReference>
<dbReference type="Proteomes" id="UP000176244">
    <property type="component" value="Unassembled WGS sequence"/>
</dbReference>
<dbReference type="EC" id="2.8.3.9" evidence="3"/>
<proteinExistence type="inferred from homology"/>